<evidence type="ECO:0000313" key="11">
    <source>
        <dbReference type="Proteomes" id="UP000197215"/>
    </source>
</evidence>
<dbReference type="InterPro" id="IPR015869">
    <property type="entry name" value="Transcrpt_antiterm_NusG_bac_CS"/>
</dbReference>
<dbReference type="InterPro" id="IPR008991">
    <property type="entry name" value="Translation_prot_SH3-like_sf"/>
</dbReference>
<comment type="similarity">
    <text evidence="5 7">Belongs to the NusG family.</text>
</comment>
<evidence type="ECO:0000256" key="4">
    <source>
        <dbReference type="ARBA" id="ARBA00023163"/>
    </source>
</evidence>
<dbReference type="FunFam" id="2.30.30.30:FF:000002">
    <property type="entry name" value="Transcription termination/antitermination factor NusG"/>
    <property type="match status" value="1"/>
</dbReference>
<dbReference type="EMBL" id="FYEX01000001">
    <property type="protein sequence ID" value="SNC63448.1"/>
    <property type="molecule type" value="Genomic_DNA"/>
</dbReference>
<dbReference type="GO" id="GO:0032784">
    <property type="term" value="P:regulation of DNA-templated transcription elongation"/>
    <property type="evidence" value="ECO:0007669"/>
    <property type="project" value="InterPro"/>
</dbReference>
<dbReference type="SUPFAM" id="SSF50104">
    <property type="entry name" value="Translation proteins SH3-like domain"/>
    <property type="match status" value="1"/>
</dbReference>
<dbReference type="Gene3D" id="3.30.70.940">
    <property type="entry name" value="NusG, N-terminal domain"/>
    <property type="match status" value="1"/>
</dbReference>
<sequence length="189" mass="21271">MSEQAIINTQTTGNMRWYVIHAYSGMEKSVQKGLTERIARSGMADKFGKILVPSEEVVEIKSGHKAVSERRFFPGYVLIEMEMTDETWHLVKNTPKVTGFVGGVRNKPSPISPAEVQKIMDQMQAGVDKPKPKTLFEVGEMVRVKEGPFTDFNGNVEEVNYEKSRLRVSVTIFGRGTPVELEFGQVEKM</sequence>
<dbReference type="AlphaFoldDB" id="A0A212TBM5"/>
<dbReference type="GO" id="GO:0006353">
    <property type="term" value="P:DNA-templated transcription termination"/>
    <property type="evidence" value="ECO:0007669"/>
    <property type="project" value="UniProtKB-UniRule"/>
</dbReference>
<dbReference type="SMART" id="SM00739">
    <property type="entry name" value="KOW"/>
    <property type="match status" value="1"/>
</dbReference>
<evidence type="ECO:0000313" key="10">
    <source>
        <dbReference type="EMBL" id="SNC63448.1"/>
    </source>
</evidence>
<feature type="domain" description="KOW" evidence="9">
    <location>
        <begin position="135"/>
        <end position="162"/>
    </location>
</feature>
<dbReference type="InterPro" id="IPR001062">
    <property type="entry name" value="Transcrpt_antiterm_NusG"/>
</dbReference>
<keyword evidence="2 5" id="KW-0889">Transcription antitermination</keyword>
<protein>
    <recommendedName>
        <fullName evidence="5 6">Transcription termination/antitermination protein NusG</fullName>
    </recommendedName>
</protein>
<dbReference type="OrthoDB" id="9809075at2"/>
<evidence type="ECO:0000256" key="7">
    <source>
        <dbReference type="RuleBase" id="RU000538"/>
    </source>
</evidence>
<keyword evidence="1 5" id="KW-0806">Transcription termination</keyword>
<feature type="domain" description="NusG-like N-terminal" evidence="8">
    <location>
        <begin position="14"/>
        <end position="123"/>
    </location>
</feature>
<dbReference type="NCBIfam" id="TIGR00922">
    <property type="entry name" value="nusG"/>
    <property type="match status" value="1"/>
</dbReference>
<comment type="function">
    <text evidence="5 7">Participates in transcription elongation, termination and antitermination.</text>
</comment>
<gene>
    <name evidence="5" type="primary">nusG</name>
    <name evidence="10" type="ORF">SAMN06295916_0881</name>
</gene>
<evidence type="ECO:0000256" key="3">
    <source>
        <dbReference type="ARBA" id="ARBA00023015"/>
    </source>
</evidence>
<organism evidence="10 11">
    <name type="scientific">Polynucleobacter victoriensis</name>
    <dbReference type="NCBI Taxonomy" id="2049319"/>
    <lineage>
        <taxon>Bacteria</taxon>
        <taxon>Pseudomonadati</taxon>
        <taxon>Pseudomonadota</taxon>
        <taxon>Betaproteobacteria</taxon>
        <taxon>Burkholderiales</taxon>
        <taxon>Burkholderiaceae</taxon>
        <taxon>Polynucleobacter</taxon>
    </lineage>
</organism>
<keyword evidence="4 5" id="KW-0804">Transcription</keyword>
<dbReference type="CDD" id="cd09891">
    <property type="entry name" value="NGN_Bact_1"/>
    <property type="match status" value="1"/>
</dbReference>
<dbReference type="Proteomes" id="UP000197215">
    <property type="component" value="Unassembled WGS sequence"/>
</dbReference>
<name>A0A212TBM5_9BURK</name>
<dbReference type="GO" id="GO:0006354">
    <property type="term" value="P:DNA-templated transcription elongation"/>
    <property type="evidence" value="ECO:0007669"/>
    <property type="project" value="UniProtKB-UniRule"/>
</dbReference>
<dbReference type="FunFam" id="3.30.70.940:FF:000001">
    <property type="entry name" value="Transcription termination/antitermination protein NusG"/>
    <property type="match status" value="1"/>
</dbReference>
<evidence type="ECO:0000256" key="6">
    <source>
        <dbReference type="NCBIfam" id="TIGR00922"/>
    </source>
</evidence>
<keyword evidence="3 5" id="KW-0805">Transcription regulation</keyword>
<dbReference type="HAMAP" id="MF_00948">
    <property type="entry name" value="NusG"/>
    <property type="match status" value="1"/>
</dbReference>
<dbReference type="SUPFAM" id="SSF82679">
    <property type="entry name" value="N-utilization substance G protein NusG, N-terminal domain"/>
    <property type="match status" value="1"/>
</dbReference>
<dbReference type="PROSITE" id="PS01014">
    <property type="entry name" value="NUSG"/>
    <property type="match status" value="1"/>
</dbReference>
<dbReference type="GO" id="GO:0005829">
    <property type="term" value="C:cytosol"/>
    <property type="evidence" value="ECO:0007669"/>
    <property type="project" value="UniProtKB-ARBA"/>
</dbReference>
<dbReference type="InterPro" id="IPR043425">
    <property type="entry name" value="NusG-like"/>
</dbReference>
<dbReference type="InterPro" id="IPR006645">
    <property type="entry name" value="NGN-like_dom"/>
</dbReference>
<dbReference type="InterPro" id="IPR047050">
    <property type="entry name" value="NGN"/>
</dbReference>
<keyword evidence="11" id="KW-1185">Reference proteome</keyword>
<proteinExistence type="inferred from homology"/>
<reference evidence="10 11" key="1">
    <citation type="submission" date="2017-06" db="EMBL/GenBank/DDBJ databases">
        <authorList>
            <person name="Kim H.J."/>
            <person name="Triplett B.A."/>
        </authorList>
    </citation>
    <scope>NUCLEOTIDE SEQUENCE [LARGE SCALE GENOMIC DNA]</scope>
    <source>
        <strain evidence="10 11">MWH-VicM1</strain>
    </source>
</reference>
<dbReference type="GO" id="GO:0031564">
    <property type="term" value="P:transcription antitermination"/>
    <property type="evidence" value="ECO:0007669"/>
    <property type="project" value="UniProtKB-UniRule"/>
</dbReference>
<dbReference type="PANTHER" id="PTHR30265">
    <property type="entry name" value="RHO-INTERACTING TRANSCRIPTION TERMINATION FACTOR NUSG"/>
    <property type="match status" value="1"/>
</dbReference>
<dbReference type="PANTHER" id="PTHR30265:SF2">
    <property type="entry name" value="TRANSCRIPTION TERMINATION_ANTITERMINATION PROTEIN NUSG"/>
    <property type="match status" value="1"/>
</dbReference>
<dbReference type="Gene3D" id="2.30.30.30">
    <property type="match status" value="1"/>
</dbReference>
<dbReference type="InterPro" id="IPR005824">
    <property type="entry name" value="KOW"/>
</dbReference>
<dbReference type="Pfam" id="PF02357">
    <property type="entry name" value="NusG"/>
    <property type="match status" value="1"/>
</dbReference>
<accession>A0A212TBM5</accession>
<evidence type="ECO:0000256" key="5">
    <source>
        <dbReference type="HAMAP-Rule" id="MF_00948"/>
    </source>
</evidence>
<dbReference type="SMART" id="SM00738">
    <property type="entry name" value="NGN"/>
    <property type="match status" value="1"/>
</dbReference>
<dbReference type="CDD" id="cd06091">
    <property type="entry name" value="KOW_NusG"/>
    <property type="match status" value="1"/>
</dbReference>
<dbReference type="InterPro" id="IPR036735">
    <property type="entry name" value="NGN_dom_sf"/>
</dbReference>
<evidence type="ECO:0000256" key="1">
    <source>
        <dbReference type="ARBA" id="ARBA00022472"/>
    </source>
</evidence>
<evidence type="ECO:0000259" key="9">
    <source>
        <dbReference type="SMART" id="SM00739"/>
    </source>
</evidence>
<evidence type="ECO:0000256" key="2">
    <source>
        <dbReference type="ARBA" id="ARBA00022814"/>
    </source>
</evidence>
<dbReference type="PRINTS" id="PR00338">
    <property type="entry name" value="NUSGTNSCPFCT"/>
</dbReference>
<evidence type="ECO:0000259" key="8">
    <source>
        <dbReference type="SMART" id="SM00738"/>
    </source>
</evidence>
<dbReference type="RefSeq" id="WP_088812745.1">
    <property type="nucleotide sequence ID" value="NZ_FYEX01000001.1"/>
</dbReference>
<dbReference type="InterPro" id="IPR014722">
    <property type="entry name" value="Rib_uL2_dom2"/>
</dbReference>
<dbReference type="Pfam" id="PF00467">
    <property type="entry name" value="KOW"/>
    <property type="match status" value="1"/>
</dbReference>